<dbReference type="Pfam" id="PF08245">
    <property type="entry name" value="Mur_ligase_M"/>
    <property type="match status" value="1"/>
</dbReference>
<feature type="domain" description="Mur ligase central" evidence="5">
    <location>
        <begin position="69"/>
        <end position="286"/>
    </location>
</feature>
<dbReference type="SUPFAM" id="SSF53244">
    <property type="entry name" value="MurD-like peptide ligases, peptide-binding domain"/>
    <property type="match status" value="1"/>
</dbReference>
<dbReference type="Proteomes" id="UP000176846">
    <property type="component" value="Unassembled WGS sequence"/>
</dbReference>
<dbReference type="GO" id="GO:0005524">
    <property type="term" value="F:ATP binding"/>
    <property type="evidence" value="ECO:0007669"/>
    <property type="project" value="InterPro"/>
</dbReference>
<evidence type="ECO:0000256" key="1">
    <source>
        <dbReference type="ARBA" id="ARBA00005898"/>
    </source>
</evidence>
<dbReference type="GO" id="GO:0051301">
    <property type="term" value="P:cell division"/>
    <property type="evidence" value="ECO:0007669"/>
    <property type="project" value="UniProtKB-KW"/>
</dbReference>
<comment type="pathway">
    <text evidence="2">Cell wall biogenesis; peptidoglycan biosynthesis.</text>
</comment>
<keyword evidence="3" id="KW-0472">Membrane</keyword>
<keyword evidence="2" id="KW-0133">Cell shape</keyword>
<evidence type="ECO:0008006" key="8">
    <source>
        <dbReference type="Google" id="ProtNLM"/>
    </source>
</evidence>
<dbReference type="InterPro" id="IPR004101">
    <property type="entry name" value="Mur_ligase_C"/>
</dbReference>
<feature type="domain" description="Mur ligase C-terminal" evidence="4">
    <location>
        <begin position="308"/>
        <end position="441"/>
    </location>
</feature>
<dbReference type="NCBIfam" id="TIGR01085">
    <property type="entry name" value="murE"/>
    <property type="match status" value="1"/>
</dbReference>
<dbReference type="GO" id="GO:0071555">
    <property type="term" value="P:cell wall organization"/>
    <property type="evidence" value="ECO:0007669"/>
    <property type="project" value="UniProtKB-KW"/>
</dbReference>
<evidence type="ECO:0000313" key="6">
    <source>
        <dbReference type="EMBL" id="OGL81620.1"/>
    </source>
</evidence>
<dbReference type="Gene3D" id="3.40.1190.10">
    <property type="entry name" value="Mur-like, catalytic domain"/>
    <property type="match status" value="1"/>
</dbReference>
<comment type="subcellular location">
    <subcellularLocation>
        <location evidence="2">Cytoplasm</location>
    </subcellularLocation>
</comment>
<dbReference type="PANTHER" id="PTHR23135:SF4">
    <property type="entry name" value="UDP-N-ACETYLMURAMOYL-L-ALANYL-D-GLUTAMATE--2,6-DIAMINOPIMELATE LIGASE MURE HOMOLOG, CHLOROPLASTIC"/>
    <property type="match status" value="1"/>
</dbReference>
<dbReference type="Gene3D" id="3.90.190.20">
    <property type="entry name" value="Mur ligase, C-terminal domain"/>
    <property type="match status" value="1"/>
</dbReference>
<dbReference type="EMBL" id="MGEK01000026">
    <property type="protein sequence ID" value="OGL81620.1"/>
    <property type="molecule type" value="Genomic_DNA"/>
</dbReference>
<evidence type="ECO:0000256" key="3">
    <source>
        <dbReference type="SAM" id="Phobius"/>
    </source>
</evidence>
<dbReference type="GO" id="GO:0008360">
    <property type="term" value="P:regulation of cell shape"/>
    <property type="evidence" value="ECO:0007669"/>
    <property type="project" value="UniProtKB-KW"/>
</dbReference>
<reference evidence="6 7" key="1">
    <citation type="journal article" date="2016" name="Nat. Commun.">
        <title>Thousands of microbial genomes shed light on interconnected biogeochemical processes in an aquifer system.</title>
        <authorList>
            <person name="Anantharaman K."/>
            <person name="Brown C.T."/>
            <person name="Hug L.A."/>
            <person name="Sharon I."/>
            <person name="Castelle C.J."/>
            <person name="Probst A.J."/>
            <person name="Thomas B.C."/>
            <person name="Singh A."/>
            <person name="Wilkins M.J."/>
            <person name="Karaoz U."/>
            <person name="Brodie E.L."/>
            <person name="Williams K.H."/>
            <person name="Hubbard S.S."/>
            <person name="Banfield J.F."/>
        </authorList>
    </citation>
    <scope>NUCLEOTIDE SEQUENCE [LARGE SCALE GENOMIC DNA]</scope>
</reference>
<proteinExistence type="inferred from homology"/>
<dbReference type="InterPro" id="IPR005761">
    <property type="entry name" value="UDP-N-AcMur-Glu-dNH2Pim_ligase"/>
</dbReference>
<name>A0A1F7UTI5_9BACT</name>
<dbReference type="GO" id="GO:0005737">
    <property type="term" value="C:cytoplasm"/>
    <property type="evidence" value="ECO:0007669"/>
    <property type="project" value="UniProtKB-SubCell"/>
</dbReference>
<dbReference type="AlphaFoldDB" id="A0A1F7UTI5"/>
<dbReference type="PANTHER" id="PTHR23135">
    <property type="entry name" value="MUR LIGASE FAMILY MEMBER"/>
    <property type="match status" value="1"/>
</dbReference>
<keyword evidence="3" id="KW-0812">Transmembrane</keyword>
<comment type="caution">
    <text evidence="6">The sequence shown here is derived from an EMBL/GenBank/DDBJ whole genome shotgun (WGS) entry which is preliminary data.</text>
</comment>
<organism evidence="6 7">
    <name type="scientific">Candidatus Uhrbacteria bacterium RIFCSPLOWO2_01_FULL_47_25</name>
    <dbReference type="NCBI Taxonomy" id="1802402"/>
    <lineage>
        <taxon>Bacteria</taxon>
        <taxon>Candidatus Uhriibacteriota</taxon>
    </lineage>
</organism>
<keyword evidence="2" id="KW-0573">Peptidoglycan synthesis</keyword>
<keyword evidence="3" id="KW-1133">Transmembrane helix</keyword>
<dbReference type="InterPro" id="IPR013221">
    <property type="entry name" value="Mur_ligase_cen"/>
</dbReference>
<keyword evidence="2" id="KW-0132">Cell division</keyword>
<dbReference type="InterPro" id="IPR036615">
    <property type="entry name" value="Mur_ligase_C_dom_sf"/>
</dbReference>
<protein>
    <recommendedName>
        <fullName evidence="8">UDP-N-acetylmuramyl-tripeptide synthetase</fullName>
    </recommendedName>
</protein>
<feature type="transmembrane region" description="Helical" evidence="3">
    <location>
        <begin position="40"/>
        <end position="59"/>
    </location>
</feature>
<sequence>MWQGLVGIRSIKNRAKTHKFCYIYFAFVMKNFVKKFVPKFLLRLYHLALACLAAFWYGYPSEKLIVIGVTGTKGKSTTANLIAQFLEMTGCRVGLTSTATMKVAEREWLSDKKMTMPGRFQLQKLLWEMVKAKCEYAIIETSSEGIEQFRSRGINYDVVLLTNLTPEHIEAHGSYEAYRAAKAKLFYQLKFSPVKKIKGNVINKKVILDSTISEYGFFSKIQAGEEWYFCLSQQRAETKNTERKIIGCVVELRADGAIFECAGKILVTHLLFEFNIKNILAAMAACMAVGISFDQLAAVVANLKPVPGRQELIEEGQPFKVMVDYTYEPTSMRALYENLNIIPHRRVIHVLGPTGGGRDKWRRPVLGEIAAQFADIVIGTTDDPHDDDPSEILDVLLAGALKVQRAGRAVEVLKILDRRQAIAEALRRAQANDLILITGKGAEQKMALAHGKYIPWDDRQVVREELRKLVAS</sequence>
<dbReference type="GO" id="GO:0009252">
    <property type="term" value="P:peptidoglycan biosynthetic process"/>
    <property type="evidence" value="ECO:0007669"/>
    <property type="project" value="UniProtKB-UniPathway"/>
</dbReference>
<evidence type="ECO:0000313" key="7">
    <source>
        <dbReference type="Proteomes" id="UP000176846"/>
    </source>
</evidence>
<dbReference type="SUPFAM" id="SSF53623">
    <property type="entry name" value="MurD-like peptide ligases, catalytic domain"/>
    <property type="match status" value="1"/>
</dbReference>
<evidence type="ECO:0000259" key="5">
    <source>
        <dbReference type="Pfam" id="PF08245"/>
    </source>
</evidence>
<gene>
    <name evidence="6" type="ORF">A2936_04510</name>
</gene>
<keyword evidence="2" id="KW-0131">Cell cycle</keyword>
<comment type="similarity">
    <text evidence="1">Belongs to the MurCDEF family. MurE subfamily.</text>
</comment>
<dbReference type="Pfam" id="PF02875">
    <property type="entry name" value="Mur_ligase_C"/>
    <property type="match status" value="1"/>
</dbReference>
<accession>A0A1F7UTI5</accession>
<evidence type="ECO:0000256" key="2">
    <source>
        <dbReference type="RuleBase" id="RU004135"/>
    </source>
</evidence>
<dbReference type="InterPro" id="IPR036565">
    <property type="entry name" value="Mur-like_cat_sf"/>
</dbReference>
<evidence type="ECO:0000259" key="4">
    <source>
        <dbReference type="Pfam" id="PF02875"/>
    </source>
</evidence>
<dbReference type="UniPathway" id="UPA00219"/>
<dbReference type="GO" id="GO:0016881">
    <property type="term" value="F:acid-amino acid ligase activity"/>
    <property type="evidence" value="ECO:0007669"/>
    <property type="project" value="InterPro"/>
</dbReference>
<keyword evidence="2" id="KW-0961">Cell wall biogenesis/degradation</keyword>